<organism evidence="2">
    <name type="scientific">Prunus dulcis</name>
    <name type="common">Almond</name>
    <name type="synonym">Amygdalus dulcis</name>
    <dbReference type="NCBI Taxonomy" id="3755"/>
    <lineage>
        <taxon>Eukaryota</taxon>
        <taxon>Viridiplantae</taxon>
        <taxon>Streptophyta</taxon>
        <taxon>Embryophyta</taxon>
        <taxon>Tracheophyta</taxon>
        <taxon>Spermatophyta</taxon>
        <taxon>Magnoliopsida</taxon>
        <taxon>eudicotyledons</taxon>
        <taxon>Gunneridae</taxon>
        <taxon>Pentapetalae</taxon>
        <taxon>rosids</taxon>
        <taxon>fabids</taxon>
        <taxon>Rosales</taxon>
        <taxon>Rosaceae</taxon>
        <taxon>Amygdaloideae</taxon>
        <taxon>Amygdaleae</taxon>
        <taxon>Prunus</taxon>
    </lineage>
</organism>
<feature type="compositionally biased region" description="Basic and acidic residues" evidence="1">
    <location>
        <begin position="9"/>
        <end position="24"/>
    </location>
</feature>
<name>A0A5H2XZM0_PRUDU</name>
<evidence type="ECO:0000256" key="1">
    <source>
        <dbReference type="SAM" id="MobiDB-lite"/>
    </source>
</evidence>
<evidence type="ECO:0000313" key="2">
    <source>
        <dbReference type="EMBL" id="BBN68106.1"/>
    </source>
</evidence>
<accession>A0A5H2XZM0</accession>
<feature type="region of interest" description="Disordered" evidence="1">
    <location>
        <begin position="1"/>
        <end position="25"/>
    </location>
</feature>
<feature type="region of interest" description="Disordered" evidence="1">
    <location>
        <begin position="89"/>
        <end position="109"/>
    </location>
</feature>
<proteinExistence type="predicted"/>
<feature type="non-terminal residue" evidence="2">
    <location>
        <position position="1"/>
    </location>
</feature>
<reference evidence="2" key="1">
    <citation type="journal article" date="2019" name="Science">
        <title>Mutation of a bHLH transcription factor allowed almond domestication.</title>
        <authorList>
            <person name="Sanchez-Perez R."/>
            <person name="Pavan S."/>
            <person name="Mazzeo R."/>
            <person name="Moldovan C."/>
            <person name="Aiese Cigliano R."/>
            <person name="Del Cueto J."/>
            <person name="Ricciardi F."/>
            <person name="Lotti C."/>
            <person name="Ricciardi L."/>
            <person name="Dicenta F."/>
            <person name="Lopez-Marques R.L."/>
            <person name="Lindberg Moller B."/>
        </authorList>
    </citation>
    <scope>NUCLEOTIDE SEQUENCE</scope>
</reference>
<dbReference type="EMBL" id="AP020619">
    <property type="protein sequence ID" value="BBN68106.1"/>
    <property type="molecule type" value="Genomic_DNA"/>
</dbReference>
<protein>
    <submittedName>
        <fullName evidence="2">Uncharacterized protein</fullName>
    </submittedName>
</protein>
<dbReference type="AlphaFoldDB" id="A0A5H2XZM0"/>
<sequence>SAAKRVRTHGVDPNRDCNEGDGLKNAKGKTVIWPKSQIFIPSLSSPPSLFSLSPLSLSFRAIWVVRPFAFQATARPPQAEPISAVGTIGSASVSPSQPDQPPLRGRPELAGKSCFPTEVRPKLPKLPARNSPSFLHQIDRVSTRSPTGLQRRLSKGQNSSDHLFGDARTVSARICGSADLCPKTCQDCGSADSVSPRPARIADQADYGPLHPARATRADLVSSRNLPADQADHSPLILPVCGSGRLRSARDLPGELTDMTGAIEIRGIHHRAIQSFRITTWKKFGIGQNTGDSAEFSAAV</sequence>
<gene>
    <name evidence="2" type="ORF">Prudu_282S000100</name>
</gene>
<feature type="region of interest" description="Disordered" evidence="1">
    <location>
        <begin position="142"/>
        <end position="161"/>
    </location>
</feature>